<protein>
    <recommendedName>
        <fullName evidence="3">Tetratricopeptide SHNi-TPR domain-containing protein</fullName>
    </recommendedName>
</protein>
<dbReference type="AlphaFoldDB" id="A0A1J4MUQ6"/>
<dbReference type="SUPFAM" id="SSF48452">
    <property type="entry name" value="TPR-like"/>
    <property type="match status" value="1"/>
</dbReference>
<dbReference type="VEuPathDB" id="CryptoDB:cand_038420"/>
<accession>A0A1J4MUQ6</accession>
<evidence type="ECO:0000313" key="2">
    <source>
        <dbReference type="Proteomes" id="UP000186804"/>
    </source>
</evidence>
<dbReference type="Proteomes" id="UP000186804">
    <property type="component" value="Unassembled WGS sequence"/>
</dbReference>
<proteinExistence type="predicted"/>
<dbReference type="OrthoDB" id="5587616at2759"/>
<gene>
    <name evidence="1" type="ORF">cand_038420</name>
</gene>
<dbReference type="InterPro" id="IPR011990">
    <property type="entry name" value="TPR-like_helical_dom_sf"/>
</dbReference>
<organism evidence="1 2">
    <name type="scientific">Cryptosporidium andersoni</name>
    <dbReference type="NCBI Taxonomy" id="117008"/>
    <lineage>
        <taxon>Eukaryota</taxon>
        <taxon>Sar</taxon>
        <taxon>Alveolata</taxon>
        <taxon>Apicomplexa</taxon>
        <taxon>Conoidasida</taxon>
        <taxon>Coccidia</taxon>
        <taxon>Eucoccidiorida</taxon>
        <taxon>Eimeriorina</taxon>
        <taxon>Cryptosporidiidae</taxon>
        <taxon>Cryptosporidium</taxon>
    </lineage>
</organism>
<sequence>MFGGEVNQDMQMSEEIEEQNGKYENIQYEDVEDEDITYINDEDELNSQINPETLLEEGNILKKSKEFDVAIVKLYWALTNKINRLGISEDCGVDPRLAEYYLSYADALFGKEENSTNFFQSKTISQHCTDSIATLSPNHGEQVQSREVSLLTSSSSSDTKAIQIQNIQSNETTDEEIAWENFEAAKLAYMKRIELHKRNDYESFCNTGIIPEYITDIFSSINDAASQSFESLLETICNHKKDENIKIKDLLFKDISDLSFTFMRLGDMLQLAEKYEEARLEYKYALYVLESFNASLDTLESPLICLAQSTLFSGKIKDSKEIFERVLTLVKQHLNGDNGMTPPSREMIDIYKVTIEDLQITLDDINKKLAIDSNDQKPISAVPKLEMMEQEKTFSKPLLSENENIKVVKADLSNFQEEIYQNFGDNQKKRRIDLTKI</sequence>
<name>A0A1J4MUQ6_9CRYT</name>
<dbReference type="EMBL" id="LRBS01000017">
    <property type="protein sequence ID" value="OII77886.1"/>
    <property type="molecule type" value="Genomic_DNA"/>
</dbReference>
<dbReference type="Gene3D" id="1.25.40.10">
    <property type="entry name" value="Tetratricopeptide repeat domain"/>
    <property type="match status" value="1"/>
</dbReference>
<evidence type="ECO:0000313" key="1">
    <source>
        <dbReference type="EMBL" id="OII77886.1"/>
    </source>
</evidence>
<dbReference type="RefSeq" id="XP_067069732.1">
    <property type="nucleotide sequence ID" value="XM_067214065.1"/>
</dbReference>
<comment type="caution">
    <text evidence="1">The sequence shown here is derived from an EMBL/GenBank/DDBJ whole genome shotgun (WGS) entry which is preliminary data.</text>
</comment>
<keyword evidence="2" id="KW-1185">Reference proteome</keyword>
<evidence type="ECO:0008006" key="3">
    <source>
        <dbReference type="Google" id="ProtNLM"/>
    </source>
</evidence>
<reference evidence="1 2" key="1">
    <citation type="submission" date="2016-10" db="EMBL/GenBank/DDBJ databases">
        <title>Reductive evolution of mitochondrial metabolism and differential evolution of invasion-related proteins in Cryptosporidium.</title>
        <authorList>
            <person name="Liu S."/>
            <person name="Roellig D.M."/>
            <person name="Guo Y."/>
            <person name="Li N."/>
            <person name="Frace M.A."/>
            <person name="Tang K."/>
            <person name="Zhang L."/>
            <person name="Feng Y."/>
            <person name="Xiao L."/>
        </authorList>
    </citation>
    <scope>NUCLEOTIDE SEQUENCE [LARGE SCALE GENOMIC DNA]</scope>
    <source>
        <strain evidence="1">30847</strain>
    </source>
</reference>
<dbReference type="GeneID" id="92368026"/>